<feature type="repeat" description="FG-GAP" evidence="12">
    <location>
        <begin position="298"/>
        <end position="362"/>
    </location>
</feature>
<evidence type="ECO:0000256" key="2">
    <source>
        <dbReference type="ARBA" id="ARBA00008054"/>
    </source>
</evidence>
<name>A0A9D4HGA3_DREPO</name>
<evidence type="ECO:0000256" key="10">
    <source>
        <dbReference type="ARBA" id="ARBA00023170"/>
    </source>
</evidence>
<evidence type="ECO:0000256" key="4">
    <source>
        <dbReference type="ARBA" id="ARBA00022729"/>
    </source>
</evidence>
<evidence type="ECO:0000256" key="1">
    <source>
        <dbReference type="ARBA" id="ARBA00004479"/>
    </source>
</evidence>
<protein>
    <submittedName>
        <fullName evidence="16">Uncharacterized protein</fullName>
    </submittedName>
</protein>
<dbReference type="Gene3D" id="1.20.5.930">
    <property type="entry name" value="Bicelle-embedded integrin alpha(iib) transmembrane segment"/>
    <property type="match status" value="1"/>
</dbReference>
<evidence type="ECO:0000259" key="14">
    <source>
        <dbReference type="Pfam" id="PF20805"/>
    </source>
</evidence>
<keyword evidence="6 13" id="KW-0130">Cell adhesion</keyword>
<sequence length="1156" mass="126691">MECVFAVALVSFLSFSNGCNIDVINVNIIKGHSNGSYFGFSVAAIEENGVFIGAPKANDTKLPNIKEPGSVSKCPISERTVGMCTAFAIDSNTGADTASFNGTTRHFTHWKDGQWLGGSISVKAGIVTCAPRWGNRYSDDNVYMLGMCYIIPKDLTPSNIIKLPALVNDGKYTYKNENNRTIFDWGMAGYGINAHFTSKATSLLFGAPGLKDWTGGFVNIHIDTNPPRGTVTDIDLSKVYETSSLAGFAISSGFYTRNLTNEYYTVGIPRANLNGQVKMFASDQSYYSLQSPVIVINAIDQQGDVLPMNSYFGGSLLTADVNADGIDDLLVGAPLYSPDDRKESVDLGAVFLYLGPLSNSSRILPTLFLKGRLVGGRFGTSIASLKDIDRDGFNDTAVGAPFEDEERGAVYVFNGYVNGLRSAFSQRIAASDLPDGLGLRGFGISIANAVDINGDKIPDTVVGAHLSDHAVVLYGRPAIRISAELKIQNRTEDTVKYISKGSDDVYIRTCFRYNYPDCTRIVIDISYRLDVLKPDRERVVFNQTRIPVGKQNKTVFSGNYECSDRNWLYAMYQNDWMGVIKIVAEYEIISKSCSVTIDPTIGIVASQEQNIEFKKDCPDNICKTDLHVRASASFDNSSGFLIIRKQELSLNINITKTEDPSYGSVFYMIFPNVLNFIRVRQFTNTTVSCSLLIALSPTTTDTGISLEWIDFLHRTNVTIGGTDTVLGCNFGNPLIENDGIVARVDLTLPDYISNDSIHLAVIATTLSDELTPSDNKQDIIIPLHTVFKTQLTGATSLETVLLDRNKISDTVDHTFVLDNLGPSPIPNAVLRVFLPFAQYPTGLLLWVNITTVQCKPHCNVECEFHTQFRIPDIIIDINGHQSVYNSGTTSSESLTTTTNLNCTSRGCTELKCRAWQMRPGANLVITARLIIQQSLGDISKDGVRIPIVSYAATNATGTNDTAILQEEIVTRVVPMQGDKNGASWWVILLSVLGGVGCVAGIVGILFKFGFFQRKRKTGVSQAHERRYHSECSQSPNDNCDTGTGCSNYVDITQQPESSQPNANELSKQDGAGYVKLHIEEADRSFGYSQVMIQQYDTVEKTEHVIRQMEETGGGYQNTLDLPEQGGTGYTNGPIKETDTCSLNEIDQCHGEELTEV</sequence>
<evidence type="ECO:0000256" key="3">
    <source>
        <dbReference type="ARBA" id="ARBA00022692"/>
    </source>
</evidence>
<reference evidence="16" key="1">
    <citation type="journal article" date="2019" name="bioRxiv">
        <title>The Genome of the Zebra Mussel, Dreissena polymorpha: A Resource for Invasive Species Research.</title>
        <authorList>
            <person name="McCartney M.A."/>
            <person name="Auch B."/>
            <person name="Kono T."/>
            <person name="Mallez S."/>
            <person name="Zhang Y."/>
            <person name="Obille A."/>
            <person name="Becker A."/>
            <person name="Abrahante J.E."/>
            <person name="Garbe J."/>
            <person name="Badalamenti J.P."/>
            <person name="Herman A."/>
            <person name="Mangelson H."/>
            <person name="Liachko I."/>
            <person name="Sullivan S."/>
            <person name="Sone E.D."/>
            <person name="Koren S."/>
            <person name="Silverstein K.A.T."/>
            <person name="Beckman K.B."/>
            <person name="Gohl D.M."/>
        </authorList>
    </citation>
    <scope>NUCLEOTIDE SEQUENCE</scope>
    <source>
        <strain evidence="16">Duluth1</strain>
        <tissue evidence="16">Whole animal</tissue>
    </source>
</reference>
<dbReference type="GO" id="GO:0005178">
    <property type="term" value="F:integrin binding"/>
    <property type="evidence" value="ECO:0007669"/>
    <property type="project" value="TreeGrafter"/>
</dbReference>
<dbReference type="Gene3D" id="2.130.10.130">
    <property type="entry name" value="Integrin alpha, N-terminal"/>
    <property type="match status" value="1"/>
</dbReference>
<dbReference type="SUPFAM" id="SSF69179">
    <property type="entry name" value="Integrin domains"/>
    <property type="match status" value="2"/>
</dbReference>
<dbReference type="GO" id="GO:0008305">
    <property type="term" value="C:integrin complex"/>
    <property type="evidence" value="ECO:0007669"/>
    <property type="project" value="InterPro"/>
</dbReference>
<dbReference type="PRINTS" id="PR01185">
    <property type="entry name" value="INTEGRINA"/>
</dbReference>
<keyword evidence="11" id="KW-0325">Glycoprotein</keyword>
<dbReference type="InterPro" id="IPR018184">
    <property type="entry name" value="Integrin_alpha_C_CS"/>
</dbReference>
<reference evidence="16" key="2">
    <citation type="submission" date="2020-11" db="EMBL/GenBank/DDBJ databases">
        <authorList>
            <person name="McCartney M.A."/>
            <person name="Auch B."/>
            <person name="Kono T."/>
            <person name="Mallez S."/>
            <person name="Becker A."/>
            <person name="Gohl D.M."/>
            <person name="Silverstein K.A.T."/>
            <person name="Koren S."/>
            <person name="Bechman K.B."/>
            <person name="Herman A."/>
            <person name="Abrahante J.E."/>
            <person name="Garbe J."/>
        </authorList>
    </citation>
    <scope>NUCLEOTIDE SEQUENCE</scope>
    <source>
        <strain evidence="16">Duluth1</strain>
        <tissue evidence="16">Whole animal</tissue>
    </source>
</reference>
<dbReference type="Gene3D" id="2.60.40.1510">
    <property type="entry name" value="ntegrin, alpha v. Chain A, domain 3"/>
    <property type="match status" value="1"/>
</dbReference>
<accession>A0A9D4HGA3</accession>
<evidence type="ECO:0000256" key="6">
    <source>
        <dbReference type="ARBA" id="ARBA00022889"/>
    </source>
</evidence>
<dbReference type="GO" id="GO:0007160">
    <property type="term" value="P:cell-matrix adhesion"/>
    <property type="evidence" value="ECO:0007669"/>
    <property type="project" value="TreeGrafter"/>
</dbReference>
<dbReference type="InterPro" id="IPR013519">
    <property type="entry name" value="Int_alpha_beta-p"/>
</dbReference>
<dbReference type="PROSITE" id="PS00242">
    <property type="entry name" value="INTEGRIN_ALPHA"/>
    <property type="match status" value="1"/>
</dbReference>
<keyword evidence="3 13" id="KW-0812">Transmembrane</keyword>
<dbReference type="GO" id="GO:0033627">
    <property type="term" value="P:cell adhesion mediated by integrin"/>
    <property type="evidence" value="ECO:0007669"/>
    <property type="project" value="TreeGrafter"/>
</dbReference>
<keyword evidence="8 13" id="KW-0401">Integrin</keyword>
<feature type="domain" description="Integrin alpha third immunoglobulin-like" evidence="15">
    <location>
        <begin position="798"/>
        <end position="929"/>
    </location>
</feature>
<feature type="repeat" description="FG-GAP" evidence="12">
    <location>
        <begin position="426"/>
        <end position="490"/>
    </location>
</feature>
<dbReference type="AlphaFoldDB" id="A0A9D4HGA3"/>
<evidence type="ECO:0000256" key="8">
    <source>
        <dbReference type="ARBA" id="ARBA00023037"/>
    </source>
</evidence>
<evidence type="ECO:0000256" key="9">
    <source>
        <dbReference type="ARBA" id="ARBA00023136"/>
    </source>
</evidence>
<keyword evidence="9 13" id="KW-0472">Membrane</keyword>
<evidence type="ECO:0000256" key="13">
    <source>
        <dbReference type="RuleBase" id="RU003762"/>
    </source>
</evidence>
<evidence type="ECO:0000259" key="15">
    <source>
        <dbReference type="Pfam" id="PF20806"/>
    </source>
</evidence>
<dbReference type="Pfam" id="PF20806">
    <property type="entry name" value="Integrin_A_Ig_3"/>
    <property type="match status" value="1"/>
</dbReference>
<evidence type="ECO:0000313" key="16">
    <source>
        <dbReference type="EMBL" id="KAH3715881.1"/>
    </source>
</evidence>
<dbReference type="InterPro" id="IPR048285">
    <property type="entry name" value="Integrin_alpha_Ig-like_2"/>
</dbReference>
<keyword evidence="5" id="KW-0677">Repeat</keyword>
<dbReference type="PROSITE" id="PS51470">
    <property type="entry name" value="FG_GAP"/>
    <property type="match status" value="5"/>
</dbReference>
<evidence type="ECO:0000313" key="17">
    <source>
        <dbReference type="Proteomes" id="UP000828390"/>
    </source>
</evidence>
<gene>
    <name evidence="16" type="ORF">DPMN_058595</name>
</gene>
<comment type="similarity">
    <text evidence="2 13">Belongs to the integrin alpha chain family.</text>
</comment>
<keyword evidence="7 13" id="KW-1133">Transmembrane helix</keyword>
<evidence type="ECO:0000256" key="7">
    <source>
        <dbReference type="ARBA" id="ARBA00022989"/>
    </source>
</evidence>
<dbReference type="EMBL" id="JAIWYP010000013">
    <property type="protein sequence ID" value="KAH3715881.1"/>
    <property type="molecule type" value="Genomic_DNA"/>
</dbReference>
<keyword evidence="4 13" id="KW-0732">Signal</keyword>
<dbReference type="Pfam" id="PF20805">
    <property type="entry name" value="Integrin_A_Ig_2"/>
    <property type="match status" value="1"/>
</dbReference>
<evidence type="ECO:0000256" key="5">
    <source>
        <dbReference type="ARBA" id="ARBA00022737"/>
    </source>
</evidence>
<dbReference type="GO" id="GO:0009897">
    <property type="term" value="C:external side of plasma membrane"/>
    <property type="evidence" value="ECO:0007669"/>
    <property type="project" value="TreeGrafter"/>
</dbReference>
<feature type="domain" description="Integrin alpha second immunoglobulin-like" evidence="14">
    <location>
        <begin position="619"/>
        <end position="690"/>
    </location>
</feature>
<feature type="repeat" description="FG-GAP" evidence="12">
    <location>
        <begin position="101"/>
        <end position="160"/>
    </location>
</feature>
<comment type="caution">
    <text evidence="16">The sequence shown here is derived from an EMBL/GenBank/DDBJ whole genome shotgun (WGS) entry which is preliminary data.</text>
</comment>
<keyword evidence="10 13" id="KW-0675">Receptor</keyword>
<evidence type="ECO:0000256" key="11">
    <source>
        <dbReference type="ARBA" id="ARBA00023180"/>
    </source>
</evidence>
<dbReference type="InterPro" id="IPR013517">
    <property type="entry name" value="FG-GAP"/>
</dbReference>
<dbReference type="SMART" id="SM00191">
    <property type="entry name" value="Int_alpha"/>
    <property type="match status" value="5"/>
</dbReference>
<keyword evidence="17" id="KW-1185">Reference proteome</keyword>
<comment type="subcellular location">
    <subcellularLocation>
        <location evidence="1 13">Membrane</location>
        <topology evidence="1 13">Single-pass type I membrane protein</topology>
    </subcellularLocation>
</comment>
<dbReference type="SUPFAM" id="SSF69318">
    <property type="entry name" value="Integrin alpha N-terminal domain"/>
    <property type="match status" value="1"/>
</dbReference>
<feature type="signal peptide" evidence="13">
    <location>
        <begin position="1"/>
        <end position="18"/>
    </location>
</feature>
<feature type="transmembrane region" description="Helical" evidence="13">
    <location>
        <begin position="984"/>
        <end position="1006"/>
    </location>
</feature>
<evidence type="ECO:0000256" key="12">
    <source>
        <dbReference type="PROSITE-ProRule" id="PRU00803"/>
    </source>
</evidence>
<proteinExistence type="inferred from homology"/>
<dbReference type="Pfam" id="PF01839">
    <property type="entry name" value="FG-GAP"/>
    <property type="match status" value="2"/>
</dbReference>
<dbReference type="GO" id="GO:0098609">
    <property type="term" value="P:cell-cell adhesion"/>
    <property type="evidence" value="ECO:0007669"/>
    <property type="project" value="TreeGrafter"/>
</dbReference>
<organism evidence="16 17">
    <name type="scientific">Dreissena polymorpha</name>
    <name type="common">Zebra mussel</name>
    <name type="synonym">Mytilus polymorpha</name>
    <dbReference type="NCBI Taxonomy" id="45954"/>
    <lineage>
        <taxon>Eukaryota</taxon>
        <taxon>Metazoa</taxon>
        <taxon>Spiralia</taxon>
        <taxon>Lophotrochozoa</taxon>
        <taxon>Mollusca</taxon>
        <taxon>Bivalvia</taxon>
        <taxon>Autobranchia</taxon>
        <taxon>Heteroconchia</taxon>
        <taxon>Euheterodonta</taxon>
        <taxon>Imparidentia</taxon>
        <taxon>Neoheterodontei</taxon>
        <taxon>Myida</taxon>
        <taxon>Dreissenoidea</taxon>
        <taxon>Dreissenidae</taxon>
        <taxon>Dreissena</taxon>
    </lineage>
</organism>
<dbReference type="PANTHER" id="PTHR23220:SF83">
    <property type="entry name" value="INTEGRIN ALPHA-PS3-RELATED"/>
    <property type="match status" value="1"/>
</dbReference>
<dbReference type="PANTHER" id="PTHR23220">
    <property type="entry name" value="INTEGRIN ALPHA"/>
    <property type="match status" value="1"/>
</dbReference>
<dbReference type="GO" id="GO:0007229">
    <property type="term" value="P:integrin-mediated signaling pathway"/>
    <property type="evidence" value="ECO:0007669"/>
    <property type="project" value="UniProtKB-KW"/>
</dbReference>
<dbReference type="InterPro" id="IPR000413">
    <property type="entry name" value="Integrin_alpha"/>
</dbReference>
<dbReference type="InterPro" id="IPR032695">
    <property type="entry name" value="Integrin_dom_sf"/>
</dbReference>
<feature type="repeat" description="FG-GAP" evidence="12">
    <location>
        <begin position="364"/>
        <end position="422"/>
    </location>
</feature>
<dbReference type="Proteomes" id="UP000828390">
    <property type="component" value="Unassembled WGS sequence"/>
</dbReference>
<dbReference type="InterPro" id="IPR028994">
    <property type="entry name" value="Integrin_alpha_N"/>
</dbReference>
<dbReference type="Gene3D" id="2.60.40.1530">
    <property type="entry name" value="ntegrin, alpha v. Chain A, domain 4"/>
    <property type="match status" value="1"/>
</dbReference>
<feature type="repeat" description="FG-GAP" evidence="12">
    <location>
        <begin position="24"/>
        <end position="83"/>
    </location>
</feature>
<dbReference type="InterPro" id="IPR048286">
    <property type="entry name" value="Integrin_alpha_Ig-like_3"/>
</dbReference>
<feature type="chain" id="PRO_5039749344" evidence="13">
    <location>
        <begin position="19"/>
        <end position="1156"/>
    </location>
</feature>